<name>A0ABU3T2E1_9ALTE</name>
<organism evidence="7 8">
    <name type="scientific">Paraglaciecola aquimarina</name>
    <dbReference type="NCBI Taxonomy" id="1235557"/>
    <lineage>
        <taxon>Bacteria</taxon>
        <taxon>Pseudomonadati</taxon>
        <taxon>Pseudomonadota</taxon>
        <taxon>Gammaproteobacteria</taxon>
        <taxon>Alteromonadales</taxon>
        <taxon>Alteromonadaceae</taxon>
        <taxon>Paraglaciecola</taxon>
    </lineage>
</organism>
<dbReference type="PANTHER" id="PTHR42693:SF53">
    <property type="entry name" value="ENDO-4-O-SULFATASE"/>
    <property type="match status" value="1"/>
</dbReference>
<feature type="domain" description="Sulfatase N-terminal" evidence="6">
    <location>
        <begin position="38"/>
        <end position="392"/>
    </location>
</feature>
<dbReference type="SUPFAM" id="SSF53649">
    <property type="entry name" value="Alkaline phosphatase-like"/>
    <property type="match status" value="1"/>
</dbReference>
<dbReference type="Pfam" id="PF00884">
    <property type="entry name" value="Sulfatase"/>
    <property type="match status" value="1"/>
</dbReference>
<dbReference type="EMBL" id="JAWDIO010000002">
    <property type="protein sequence ID" value="MDU0356430.1"/>
    <property type="molecule type" value="Genomic_DNA"/>
</dbReference>
<dbReference type="PROSITE" id="PS51257">
    <property type="entry name" value="PROKAR_LIPOPROTEIN"/>
    <property type="match status" value="1"/>
</dbReference>
<evidence type="ECO:0000256" key="3">
    <source>
        <dbReference type="ARBA" id="ARBA00022801"/>
    </source>
</evidence>
<dbReference type="Gene3D" id="3.40.720.10">
    <property type="entry name" value="Alkaline Phosphatase, subunit A"/>
    <property type="match status" value="1"/>
</dbReference>
<dbReference type="RefSeq" id="WP_316027914.1">
    <property type="nucleotide sequence ID" value="NZ_JAWDIO010000002.1"/>
</dbReference>
<reference evidence="7 8" key="1">
    <citation type="submission" date="2023-10" db="EMBL/GenBank/DDBJ databases">
        <title>Glaciecola aquimarina strain GGW-M5 nov., isolated from a coastal seawater.</title>
        <authorList>
            <person name="Bayburt H."/>
            <person name="Kim J.M."/>
            <person name="Choi B.J."/>
            <person name="Jeon C.O."/>
        </authorList>
    </citation>
    <scope>NUCLEOTIDE SEQUENCE [LARGE SCALE GENOMIC DNA]</scope>
    <source>
        <strain evidence="7 8">KCTC 32108</strain>
    </source>
</reference>
<protein>
    <submittedName>
        <fullName evidence="7">Arylsulfatase</fullName>
    </submittedName>
</protein>
<evidence type="ECO:0000256" key="1">
    <source>
        <dbReference type="ARBA" id="ARBA00008779"/>
    </source>
</evidence>
<dbReference type="InterPro" id="IPR050738">
    <property type="entry name" value="Sulfatase"/>
</dbReference>
<gene>
    <name evidence="7" type="ORF">RS130_23280</name>
</gene>
<feature type="chain" id="PRO_5047494674" evidence="5">
    <location>
        <begin position="23"/>
        <end position="503"/>
    </location>
</feature>
<comment type="similarity">
    <text evidence="1">Belongs to the sulfatase family.</text>
</comment>
<keyword evidence="5" id="KW-0732">Signal</keyword>
<evidence type="ECO:0000256" key="4">
    <source>
        <dbReference type="ARBA" id="ARBA00022837"/>
    </source>
</evidence>
<dbReference type="InterPro" id="IPR000917">
    <property type="entry name" value="Sulfatase_N"/>
</dbReference>
<evidence type="ECO:0000313" key="8">
    <source>
        <dbReference type="Proteomes" id="UP001247805"/>
    </source>
</evidence>
<evidence type="ECO:0000256" key="2">
    <source>
        <dbReference type="ARBA" id="ARBA00022723"/>
    </source>
</evidence>
<proteinExistence type="inferred from homology"/>
<dbReference type="Gene3D" id="3.30.1120.10">
    <property type="match status" value="1"/>
</dbReference>
<keyword evidence="3" id="KW-0378">Hydrolase</keyword>
<dbReference type="PROSITE" id="PS00523">
    <property type="entry name" value="SULFATASE_1"/>
    <property type="match status" value="1"/>
</dbReference>
<dbReference type="InterPro" id="IPR024607">
    <property type="entry name" value="Sulfatase_CS"/>
</dbReference>
<feature type="signal peptide" evidence="5">
    <location>
        <begin position="1"/>
        <end position="22"/>
    </location>
</feature>
<evidence type="ECO:0000256" key="5">
    <source>
        <dbReference type="SAM" id="SignalP"/>
    </source>
</evidence>
<dbReference type="CDD" id="cd16145">
    <property type="entry name" value="ARS_like"/>
    <property type="match status" value="1"/>
</dbReference>
<keyword evidence="4" id="KW-0106">Calcium</keyword>
<dbReference type="PANTHER" id="PTHR42693">
    <property type="entry name" value="ARYLSULFATASE FAMILY MEMBER"/>
    <property type="match status" value="1"/>
</dbReference>
<comment type="caution">
    <text evidence="7">The sequence shown here is derived from an EMBL/GenBank/DDBJ whole genome shotgun (WGS) entry which is preliminary data.</text>
</comment>
<sequence>MINKLRGILLPLSLALVGLSCASTKPQLSNKVLDKRKPNVIFIMVDDMGYGELGSYGQKVMRTPNLDQMAKEGKRFTQFYAGSAVCAPSRASLMTGKHSGHAHIRGNYELGGFSDETEFGQLPLLPATVTLGTMMQQAGYKTAAIGKWGLGGQNSVGRPNLQGFDYFFGYLDQKQAHNHAPTHLWRNQKWTALDNDFLDMHHLKLPNFDYNDPKSYAQFKRTDFAQARMNQDALNFIEQNQHQPFFLYLAYAMPHAALQAPDKEIEQYDFEVDPPEKVGYYMPVEKPRATRAAMVSYTDKHVGEVLNKLKALNIADNTLVIFTSDNGATPEGGADMAFFKANGDLRGFKRQLYEGGIRMPMLAWWPGKIAAGTVSTHIGAFWDVMPTLADLTQQSAPESTDGMSFLPDLLGQGEQAEHNYLYWEFPQGKHKAQAIRDGKWKAIRLYKGVKEKGYTTEFELYDLSKDVAETTDLASSHPSLVAKYKALMDTSRTRSWIDKWNFD</sequence>
<evidence type="ECO:0000259" key="6">
    <source>
        <dbReference type="Pfam" id="PF00884"/>
    </source>
</evidence>
<keyword evidence="2" id="KW-0479">Metal-binding</keyword>
<evidence type="ECO:0000313" key="7">
    <source>
        <dbReference type="EMBL" id="MDU0356430.1"/>
    </source>
</evidence>
<keyword evidence="8" id="KW-1185">Reference proteome</keyword>
<dbReference type="InterPro" id="IPR017850">
    <property type="entry name" value="Alkaline_phosphatase_core_sf"/>
</dbReference>
<dbReference type="Proteomes" id="UP001247805">
    <property type="component" value="Unassembled WGS sequence"/>
</dbReference>
<accession>A0ABU3T2E1</accession>